<organism evidence="1 2">
    <name type="scientific">Croceibacterium xixiisoli</name>
    <dbReference type="NCBI Taxonomy" id="1476466"/>
    <lineage>
        <taxon>Bacteria</taxon>
        <taxon>Pseudomonadati</taxon>
        <taxon>Pseudomonadota</taxon>
        <taxon>Alphaproteobacteria</taxon>
        <taxon>Sphingomonadales</taxon>
        <taxon>Erythrobacteraceae</taxon>
        <taxon>Croceibacterium</taxon>
    </lineage>
</organism>
<gene>
    <name evidence="1" type="ORF">GRI97_02010</name>
</gene>
<dbReference type="RefSeq" id="WP_161389458.1">
    <property type="nucleotide sequence ID" value="NZ_JBHSCP010000001.1"/>
</dbReference>
<dbReference type="OrthoDB" id="7375851at2"/>
<keyword evidence="2" id="KW-1185">Reference proteome</keyword>
<sequence length="126" mass="13666">MNTPAANDAPFGEALARAVVDHLRASRYAGPLGALVRTHRDYTGHGLFHDRDTGSWFLARSQDGLPDPTPLLSFPDADRFTVWLARQSDASLSGHAANPDIEDAIGFARDPGNQRITRDLLLSDTA</sequence>
<dbReference type="EMBL" id="WTYJ01000001">
    <property type="protein sequence ID" value="MXO97761.1"/>
    <property type="molecule type" value="Genomic_DNA"/>
</dbReference>
<evidence type="ECO:0000313" key="2">
    <source>
        <dbReference type="Proteomes" id="UP000469430"/>
    </source>
</evidence>
<dbReference type="AlphaFoldDB" id="A0A6I4TRJ8"/>
<proteinExistence type="predicted"/>
<accession>A0A6I4TRJ8</accession>
<name>A0A6I4TRJ8_9SPHN</name>
<dbReference type="Proteomes" id="UP000469430">
    <property type="component" value="Unassembled WGS sequence"/>
</dbReference>
<comment type="caution">
    <text evidence="1">The sequence shown here is derived from an EMBL/GenBank/DDBJ whole genome shotgun (WGS) entry which is preliminary data.</text>
</comment>
<evidence type="ECO:0000313" key="1">
    <source>
        <dbReference type="EMBL" id="MXO97761.1"/>
    </source>
</evidence>
<reference evidence="1 2" key="1">
    <citation type="submission" date="2019-12" db="EMBL/GenBank/DDBJ databases">
        <title>Genomic-based taxomic classification of the family Erythrobacteraceae.</title>
        <authorList>
            <person name="Xu L."/>
        </authorList>
    </citation>
    <scope>NUCLEOTIDE SEQUENCE [LARGE SCALE GENOMIC DNA]</scope>
    <source>
        <strain evidence="1 2">S36</strain>
    </source>
</reference>
<protein>
    <submittedName>
        <fullName evidence="1">Uncharacterized protein</fullName>
    </submittedName>
</protein>